<comment type="caution">
    <text evidence="2">The sequence shown here is derived from an EMBL/GenBank/DDBJ whole genome shotgun (WGS) entry which is preliminary data.</text>
</comment>
<dbReference type="AlphaFoldDB" id="A0AAW0A584"/>
<sequence length="107" mass="11870">MYDVASPDGSGYDLAVWLRSATQLVPHRRLLTTDPNTSLPHASSRGMMRSAVSSWDDDGQCGAPFGASMSAGYESILSPQAERMQKGRRAKESNDRPEYKHELELKR</sequence>
<organism evidence="2 3">
    <name type="scientific">Favolaschia claudopus</name>
    <dbReference type="NCBI Taxonomy" id="2862362"/>
    <lineage>
        <taxon>Eukaryota</taxon>
        <taxon>Fungi</taxon>
        <taxon>Dikarya</taxon>
        <taxon>Basidiomycota</taxon>
        <taxon>Agaricomycotina</taxon>
        <taxon>Agaricomycetes</taxon>
        <taxon>Agaricomycetidae</taxon>
        <taxon>Agaricales</taxon>
        <taxon>Marasmiineae</taxon>
        <taxon>Mycenaceae</taxon>
        <taxon>Favolaschia</taxon>
    </lineage>
</organism>
<accession>A0AAW0A584</accession>
<keyword evidence="3" id="KW-1185">Reference proteome</keyword>
<feature type="compositionally biased region" description="Basic and acidic residues" evidence="1">
    <location>
        <begin position="90"/>
        <end position="107"/>
    </location>
</feature>
<dbReference type="Proteomes" id="UP001362999">
    <property type="component" value="Unassembled WGS sequence"/>
</dbReference>
<evidence type="ECO:0000313" key="2">
    <source>
        <dbReference type="EMBL" id="KAK7001201.1"/>
    </source>
</evidence>
<feature type="region of interest" description="Disordered" evidence="1">
    <location>
        <begin position="74"/>
        <end position="107"/>
    </location>
</feature>
<gene>
    <name evidence="2" type="ORF">R3P38DRAFT_2796219</name>
</gene>
<dbReference type="EMBL" id="JAWWNJ010000084">
    <property type="protein sequence ID" value="KAK7001201.1"/>
    <property type="molecule type" value="Genomic_DNA"/>
</dbReference>
<proteinExistence type="predicted"/>
<name>A0AAW0A584_9AGAR</name>
<feature type="region of interest" description="Disordered" evidence="1">
    <location>
        <begin position="32"/>
        <end position="55"/>
    </location>
</feature>
<protein>
    <submittedName>
        <fullName evidence="2">Uncharacterized protein</fullName>
    </submittedName>
</protein>
<evidence type="ECO:0000313" key="3">
    <source>
        <dbReference type="Proteomes" id="UP001362999"/>
    </source>
</evidence>
<reference evidence="2 3" key="1">
    <citation type="journal article" date="2024" name="J Genomics">
        <title>Draft genome sequencing and assembly of Favolaschia claudopus CIRM-BRFM 2984 isolated from oak limbs.</title>
        <authorList>
            <person name="Navarro D."/>
            <person name="Drula E."/>
            <person name="Chaduli D."/>
            <person name="Cazenave R."/>
            <person name="Ahrendt S."/>
            <person name="Wang J."/>
            <person name="Lipzen A."/>
            <person name="Daum C."/>
            <person name="Barry K."/>
            <person name="Grigoriev I.V."/>
            <person name="Favel A."/>
            <person name="Rosso M.N."/>
            <person name="Martin F."/>
        </authorList>
    </citation>
    <scope>NUCLEOTIDE SEQUENCE [LARGE SCALE GENOMIC DNA]</scope>
    <source>
        <strain evidence="2 3">CIRM-BRFM 2984</strain>
    </source>
</reference>
<evidence type="ECO:0000256" key="1">
    <source>
        <dbReference type="SAM" id="MobiDB-lite"/>
    </source>
</evidence>